<evidence type="ECO:0000256" key="2">
    <source>
        <dbReference type="ARBA" id="ARBA00022729"/>
    </source>
</evidence>
<dbReference type="Gene3D" id="2.70.98.70">
    <property type="match status" value="1"/>
</dbReference>
<proteinExistence type="predicted"/>
<dbReference type="Pfam" id="PF07940">
    <property type="entry name" value="Hepar_II_III_C"/>
    <property type="match status" value="1"/>
</dbReference>
<keyword evidence="3" id="KW-0574">Periplasm</keyword>
<evidence type="ECO:0000259" key="6">
    <source>
        <dbReference type="Pfam" id="PF07940"/>
    </source>
</evidence>
<dbReference type="STRING" id="320787.CA2015_0636"/>
<feature type="domain" description="Heparinase II/III-like C-terminal" evidence="6">
    <location>
        <begin position="418"/>
        <end position="622"/>
    </location>
</feature>
<dbReference type="InterPro" id="IPR031680">
    <property type="entry name" value="Hepar_II_III_N"/>
</dbReference>
<evidence type="ECO:0000313" key="8">
    <source>
        <dbReference type="EMBL" id="AKP50101.1"/>
    </source>
</evidence>
<dbReference type="EMBL" id="CP012040">
    <property type="protein sequence ID" value="AKP50101.1"/>
    <property type="molecule type" value="Genomic_DNA"/>
</dbReference>
<feature type="domain" description="Heparin-sulfate lyase N-terminal" evidence="7">
    <location>
        <begin position="48"/>
        <end position="359"/>
    </location>
</feature>
<name>A0A0H4P6N2_9BACT</name>
<evidence type="ECO:0000256" key="4">
    <source>
        <dbReference type="ARBA" id="ARBA00023239"/>
    </source>
</evidence>
<feature type="signal peptide" evidence="5">
    <location>
        <begin position="1"/>
        <end position="24"/>
    </location>
</feature>
<protein>
    <submittedName>
        <fullName evidence="8">Heparinase II/III family protein</fullName>
    </submittedName>
</protein>
<sequence>MNPKKTKNYFLLILFLLSFQISFAQQNWKEITSVKDLYHSYPGTVKGIFDHINLDLEGLEKVKAATTKGDWVLAANELLAYYKVSDNGMGLRRTLPEISSQTVAEADTILKNVFTIQNVKGKVPLLDNGHRDWYYKGPNNDKEWAWLSNRHSQLSNVMGAYFKTGNPKYAEYMDLFLRDFILASMPYPAEKRSESIWRGLEVAARVKTWSRVFYGMLDSEYISPATRLLILSSLPDHAHYNRNFHGGNNWLTMEISSLATVVAYFPEYKASEEWMDYAVDTMVESMRGQVYPDGVQTELSSHYHNVSMVSFELFKTLCDEAGRELPEYFNQTIEDMYWYIARAIRPDGHRILNNDGDRGSDRAIILSASEKYNHPEWAYLASNGSQGVKPEEGPSYLIPWAGQLISRSGYDSMAHWSFFDIGPWGSGHQHNDKLHLSVTAYGKDFLVDAGRYAYTGEVANKFRPYALSSKGHNLVLIDGKVQKPGPKLAETAVESQAVKITGDYDFASSSFGEYFDLEGQANHNRSLFYVRGEFWVVVDRISTDQPRSISTLWHWHPDAEVKRIGQSLVGGYDEGSLEVMPLGNAKFDIQMIKGQEEPEIQGWYSSEYNLYEPNVASIYTSEIADSSTFVWLLIPTPGNGDRVMTRAKIVGENEKGITIEVNRKGAKWELTIPFTDSKTIKFQKR</sequence>
<comment type="subcellular location">
    <subcellularLocation>
        <location evidence="1">Periplasm</location>
    </subcellularLocation>
</comment>
<evidence type="ECO:0000313" key="9">
    <source>
        <dbReference type="Proteomes" id="UP000036520"/>
    </source>
</evidence>
<evidence type="ECO:0000256" key="5">
    <source>
        <dbReference type="SAM" id="SignalP"/>
    </source>
</evidence>
<dbReference type="InterPro" id="IPR012480">
    <property type="entry name" value="Hepar_II_III_C"/>
</dbReference>
<dbReference type="InterPro" id="IPR008929">
    <property type="entry name" value="Chondroitin_lyas"/>
</dbReference>
<feature type="chain" id="PRO_5005208435" evidence="5">
    <location>
        <begin position="25"/>
        <end position="685"/>
    </location>
</feature>
<dbReference type="Gene3D" id="1.50.10.100">
    <property type="entry name" value="Chondroitin AC/alginate lyase"/>
    <property type="match status" value="1"/>
</dbReference>
<dbReference type="PANTHER" id="PTHR39210:SF1">
    <property type="entry name" value="HEPARIN-SULFATE LYASE"/>
    <property type="match status" value="1"/>
</dbReference>
<dbReference type="Proteomes" id="UP000036520">
    <property type="component" value="Chromosome"/>
</dbReference>
<reference evidence="8 9" key="1">
    <citation type="submission" date="2015-07" db="EMBL/GenBank/DDBJ databases">
        <authorList>
            <person name="Kim K.M."/>
        </authorList>
    </citation>
    <scope>NUCLEOTIDE SEQUENCE [LARGE SCALE GENOMIC DNA]</scope>
    <source>
        <strain evidence="8 9">KCTC 12363</strain>
    </source>
</reference>
<organism evidence="8 9">
    <name type="scientific">Cyclobacterium amurskyense</name>
    <dbReference type="NCBI Taxonomy" id="320787"/>
    <lineage>
        <taxon>Bacteria</taxon>
        <taxon>Pseudomonadati</taxon>
        <taxon>Bacteroidota</taxon>
        <taxon>Cytophagia</taxon>
        <taxon>Cytophagales</taxon>
        <taxon>Cyclobacteriaceae</taxon>
        <taxon>Cyclobacterium</taxon>
    </lineage>
</organism>
<accession>A0A0H4P6N2</accession>
<evidence type="ECO:0000256" key="3">
    <source>
        <dbReference type="ARBA" id="ARBA00022764"/>
    </source>
</evidence>
<dbReference type="PATRIC" id="fig|320787.5.peg.715"/>
<dbReference type="KEGG" id="camu:CA2015_0636"/>
<dbReference type="RefSeq" id="WP_048640576.1">
    <property type="nucleotide sequence ID" value="NZ_CP012040.1"/>
</dbReference>
<gene>
    <name evidence="8" type="ORF">CA2015_0636</name>
</gene>
<dbReference type="OrthoDB" id="7335480at2"/>
<keyword evidence="9" id="KW-1185">Reference proteome</keyword>
<dbReference type="PANTHER" id="PTHR39210">
    <property type="entry name" value="HEPARIN-SULFATE LYASE"/>
    <property type="match status" value="1"/>
</dbReference>
<keyword evidence="4" id="KW-0456">Lyase</keyword>
<evidence type="ECO:0000259" key="7">
    <source>
        <dbReference type="Pfam" id="PF16889"/>
    </source>
</evidence>
<dbReference type="AlphaFoldDB" id="A0A0H4P6N2"/>
<evidence type="ECO:0000256" key="1">
    <source>
        <dbReference type="ARBA" id="ARBA00004418"/>
    </source>
</evidence>
<keyword evidence="2 5" id="KW-0732">Signal</keyword>
<dbReference type="SUPFAM" id="SSF48230">
    <property type="entry name" value="Chondroitin AC/alginate lyase"/>
    <property type="match status" value="1"/>
</dbReference>
<dbReference type="GO" id="GO:0016829">
    <property type="term" value="F:lyase activity"/>
    <property type="evidence" value="ECO:0007669"/>
    <property type="project" value="UniProtKB-KW"/>
</dbReference>
<dbReference type="GO" id="GO:0042597">
    <property type="term" value="C:periplasmic space"/>
    <property type="evidence" value="ECO:0007669"/>
    <property type="project" value="UniProtKB-SubCell"/>
</dbReference>
<dbReference type="Pfam" id="PF16889">
    <property type="entry name" value="Hepar_II_III_N"/>
    <property type="match status" value="1"/>
</dbReference>